<evidence type="ECO:0008006" key="3">
    <source>
        <dbReference type="Google" id="ProtNLM"/>
    </source>
</evidence>
<proteinExistence type="predicted"/>
<dbReference type="HOGENOM" id="CLU_2572650_0_0_7"/>
<dbReference type="InParanoid" id="A0LMD4"/>
<dbReference type="Proteomes" id="UP000001784">
    <property type="component" value="Chromosome"/>
</dbReference>
<keyword evidence="2" id="KW-1185">Reference proteome</keyword>
<gene>
    <name evidence="1" type="ordered locus">Sfum_2909</name>
</gene>
<dbReference type="OrthoDB" id="8913702at2"/>
<organism evidence="1 2">
    <name type="scientific">Syntrophobacter fumaroxidans (strain DSM 10017 / MPOB)</name>
    <dbReference type="NCBI Taxonomy" id="335543"/>
    <lineage>
        <taxon>Bacteria</taxon>
        <taxon>Pseudomonadati</taxon>
        <taxon>Thermodesulfobacteriota</taxon>
        <taxon>Syntrophobacteria</taxon>
        <taxon>Syntrophobacterales</taxon>
        <taxon>Syntrophobacteraceae</taxon>
        <taxon>Syntrophobacter</taxon>
    </lineage>
</organism>
<dbReference type="RefSeq" id="WP_011699750.1">
    <property type="nucleotide sequence ID" value="NC_008554.1"/>
</dbReference>
<evidence type="ECO:0000313" key="1">
    <source>
        <dbReference type="EMBL" id="ABK18586.1"/>
    </source>
</evidence>
<protein>
    <recommendedName>
        <fullName evidence="3">LITAF domain-containing protein</fullName>
    </recommendedName>
</protein>
<dbReference type="EMBL" id="CP000478">
    <property type="protein sequence ID" value="ABK18586.1"/>
    <property type="molecule type" value="Genomic_DNA"/>
</dbReference>
<evidence type="ECO:0000313" key="2">
    <source>
        <dbReference type="Proteomes" id="UP000001784"/>
    </source>
</evidence>
<name>A0LMD4_SYNFM</name>
<sequence>MKIVCPSCNYVGESAAIAKGSRKLEITLWCCFILPGMLYTMWRQSRDGQYQGCPQCREGKVRLISRKDWKTYERSGKLPTI</sequence>
<dbReference type="AlphaFoldDB" id="A0LMD4"/>
<accession>A0LMD4</accession>
<reference evidence="1 2" key="1">
    <citation type="submission" date="2006-10" db="EMBL/GenBank/DDBJ databases">
        <title>Complete sequence of Syntrophobacter fumaroxidans MPOB.</title>
        <authorList>
            <consortium name="US DOE Joint Genome Institute"/>
            <person name="Copeland A."/>
            <person name="Lucas S."/>
            <person name="Lapidus A."/>
            <person name="Barry K."/>
            <person name="Detter J.C."/>
            <person name="Glavina del Rio T."/>
            <person name="Hammon N."/>
            <person name="Israni S."/>
            <person name="Pitluck S."/>
            <person name="Goltsman E.G."/>
            <person name="Martinez M."/>
            <person name="Schmutz J."/>
            <person name="Larimer F."/>
            <person name="Land M."/>
            <person name="Hauser L."/>
            <person name="Kyrpides N."/>
            <person name="Kim E."/>
            <person name="Boone D.R."/>
            <person name="Brockman F."/>
            <person name="Culley D."/>
            <person name="Ferry J."/>
            <person name="Gunsalus R."/>
            <person name="McInerney M.J."/>
            <person name="Morrison M."/>
            <person name="Plugge C."/>
            <person name="Rohlin L."/>
            <person name="Scholten J."/>
            <person name="Sieber J."/>
            <person name="Stams A.J.M."/>
            <person name="Worm P."/>
            <person name="Henstra A.M."/>
            <person name="Richardson P."/>
        </authorList>
    </citation>
    <scope>NUCLEOTIDE SEQUENCE [LARGE SCALE GENOMIC DNA]</scope>
    <source>
        <strain evidence="2">DSM 10017 / MPOB</strain>
    </source>
</reference>
<dbReference type="KEGG" id="sfu:Sfum_2909"/>